<dbReference type="Proteomes" id="UP000707477">
    <property type="component" value="Unassembled WGS sequence"/>
</dbReference>
<accession>A0ABX1L4K2</accession>
<reference evidence="1 2" key="1">
    <citation type="submission" date="2020-03" db="EMBL/GenBank/DDBJ databases">
        <authorList>
            <person name="Zhang Z."/>
            <person name="Guo Z."/>
            <person name="Hou Q."/>
            <person name="Shen X."/>
        </authorList>
    </citation>
    <scope>NUCLEOTIDE SEQUENCE [LARGE SCALE GENOMIC DNA]</scope>
    <source>
        <strain evidence="1 2">HBUAS51329</strain>
    </source>
</reference>
<dbReference type="EMBL" id="JAAVSD010000006">
    <property type="protein sequence ID" value="NLR29198.1"/>
    <property type="molecule type" value="Genomic_DNA"/>
</dbReference>
<name>A0ABX1L4K2_9LACO</name>
<proteinExistence type="predicted"/>
<protein>
    <submittedName>
        <fullName evidence="1">Sce7726 family protein</fullName>
    </submittedName>
</protein>
<organism evidence="1 2">
    <name type="scientific">Levilactobacillus tujiorum</name>
    <dbReference type="NCBI Taxonomy" id="2912243"/>
    <lineage>
        <taxon>Bacteria</taxon>
        <taxon>Bacillati</taxon>
        <taxon>Bacillota</taxon>
        <taxon>Bacilli</taxon>
        <taxon>Lactobacillales</taxon>
        <taxon>Lactobacillaceae</taxon>
        <taxon>Levilactobacillus</taxon>
    </lineage>
</organism>
<evidence type="ECO:0000313" key="2">
    <source>
        <dbReference type="Proteomes" id="UP000707477"/>
    </source>
</evidence>
<dbReference type="NCBIfam" id="NF033832">
    <property type="entry name" value="sce7726_fam"/>
    <property type="match status" value="1"/>
</dbReference>
<dbReference type="RefSeq" id="WP_168848899.1">
    <property type="nucleotide sequence ID" value="NZ_JAAVSD010000006.1"/>
</dbReference>
<dbReference type="InterPro" id="IPR047729">
    <property type="entry name" value="Sce7726-like"/>
</dbReference>
<comment type="caution">
    <text evidence="1">The sequence shown here is derived from an EMBL/GenBank/DDBJ whole genome shotgun (WGS) entry which is preliminary data.</text>
</comment>
<gene>
    <name evidence="1" type="ORF">HEQ44_03275</name>
</gene>
<sequence>MESDVLLNKLFTVNSFNSLVFKNRNQTYLKAIEDILGNTGASETNLKNFQSLYHYMARSHRNEYFYKNALLNKILLGRHSVRTSTAIRELPIANNILDFLIINGVGHVYEIKTELDKLDRLQNQIASYFEAFSFCTVVTDETHLEAVREKIDQPQVGIMVLTKRNTLHVDRKAVENTNDLRHETMFKLLRKSEFETILLDEFGRLPEVNQVEYYRTCLLWFQNINILKAQQLVLKQLKLRGYINRDKQQLFDRVPSELKMLVYFSDYTQNDFDHLQAFLSHRIGDVV</sequence>
<evidence type="ECO:0000313" key="1">
    <source>
        <dbReference type="EMBL" id="NLR29198.1"/>
    </source>
</evidence>
<keyword evidence="2" id="KW-1185">Reference proteome</keyword>